<reference evidence="6" key="1">
    <citation type="journal article" date="2014" name="Proc. Natl. Acad. Sci. U.S.A.">
        <title>Extensive sampling of basidiomycete genomes demonstrates inadequacy of the white-rot/brown-rot paradigm for wood decay fungi.</title>
        <authorList>
            <person name="Riley R."/>
            <person name="Salamov A.A."/>
            <person name="Brown D.W."/>
            <person name="Nagy L.G."/>
            <person name="Floudas D."/>
            <person name="Held B.W."/>
            <person name="Levasseur A."/>
            <person name="Lombard V."/>
            <person name="Morin E."/>
            <person name="Otillar R."/>
            <person name="Lindquist E.A."/>
            <person name="Sun H."/>
            <person name="LaButti K.M."/>
            <person name="Schmutz J."/>
            <person name="Jabbour D."/>
            <person name="Luo H."/>
            <person name="Baker S.E."/>
            <person name="Pisabarro A.G."/>
            <person name="Walton J.D."/>
            <person name="Blanchette R.A."/>
            <person name="Henrissat B."/>
            <person name="Martin F."/>
            <person name="Cullen D."/>
            <person name="Hibbett D.S."/>
            <person name="Grigoriev I.V."/>
        </authorList>
    </citation>
    <scope>NUCLEOTIDE SEQUENCE [LARGE SCALE GENOMIC DNA]</scope>
    <source>
        <strain evidence="6">FD-172 SS1</strain>
    </source>
</reference>
<evidence type="ECO:0000313" key="6">
    <source>
        <dbReference type="Proteomes" id="UP000027195"/>
    </source>
</evidence>
<dbReference type="InterPro" id="IPR000639">
    <property type="entry name" value="Epox_hydrolase-like"/>
</dbReference>
<evidence type="ECO:0000313" key="5">
    <source>
        <dbReference type="EMBL" id="KDQ15549.1"/>
    </source>
</evidence>
<keyword evidence="1" id="KW-0378">Hydrolase</keyword>
<dbReference type="HOGENOM" id="CLU_020336_7_5_1"/>
<dbReference type="InterPro" id="IPR000073">
    <property type="entry name" value="AB_hydrolase_1"/>
</dbReference>
<accession>A0A067MJ22</accession>
<gene>
    <name evidence="5" type="ORF">BOTBODRAFT_65259</name>
</gene>
<dbReference type="Proteomes" id="UP000027195">
    <property type="component" value="Unassembled WGS sequence"/>
</dbReference>
<evidence type="ECO:0000259" key="4">
    <source>
        <dbReference type="Pfam" id="PF00561"/>
    </source>
</evidence>
<dbReference type="OrthoDB" id="408373at2759"/>
<dbReference type="STRING" id="930990.A0A067MJ22"/>
<keyword evidence="6" id="KW-1185">Reference proteome</keyword>
<dbReference type="Pfam" id="PF00561">
    <property type="entry name" value="Abhydrolase_1"/>
    <property type="match status" value="1"/>
</dbReference>
<dbReference type="Gene3D" id="3.40.50.1820">
    <property type="entry name" value="alpha/beta hydrolase"/>
    <property type="match status" value="1"/>
</dbReference>
<dbReference type="SUPFAM" id="SSF53474">
    <property type="entry name" value="alpha/beta-Hydrolases"/>
    <property type="match status" value="1"/>
</dbReference>
<dbReference type="InParanoid" id="A0A067MJ22"/>
<dbReference type="InterPro" id="IPR029058">
    <property type="entry name" value="AB_hydrolase_fold"/>
</dbReference>
<evidence type="ECO:0000256" key="1">
    <source>
        <dbReference type="ARBA" id="ARBA00022801"/>
    </source>
</evidence>
<dbReference type="AlphaFoldDB" id="A0A067MJ22"/>
<organism evidence="5 6">
    <name type="scientific">Botryobasidium botryosum (strain FD-172 SS1)</name>
    <dbReference type="NCBI Taxonomy" id="930990"/>
    <lineage>
        <taxon>Eukaryota</taxon>
        <taxon>Fungi</taxon>
        <taxon>Dikarya</taxon>
        <taxon>Basidiomycota</taxon>
        <taxon>Agaricomycotina</taxon>
        <taxon>Agaricomycetes</taxon>
        <taxon>Cantharellales</taxon>
        <taxon>Botryobasidiaceae</taxon>
        <taxon>Botryobasidium</taxon>
    </lineage>
</organism>
<proteinExistence type="inferred from homology"/>
<protein>
    <recommendedName>
        <fullName evidence="4">AB hydrolase-1 domain-containing protein</fullName>
    </recommendedName>
</protein>
<evidence type="ECO:0000256" key="3">
    <source>
        <dbReference type="SAM" id="SignalP"/>
    </source>
</evidence>
<dbReference type="PANTHER" id="PTHR43329">
    <property type="entry name" value="EPOXIDE HYDROLASE"/>
    <property type="match status" value="1"/>
</dbReference>
<sequence>MRSLAFTLSALFVISTTAIGEPFHPRDYPKKYAECDAVHRGGVAHAITKIEIEYVEVNPSGKRTLVLVHGWPSLWSSWSNQIQEFGKDYHLIVPNLRGFGASTHPGDVESSGTMHDIVDDLVCIMDKVGVAEAVCVGHDWGADVCWSAALQKPTRFTAVAALVLPYIPAAGDFMPVEDIAKVLKKLTYQIFFEKRTPDAIKELDTDIRRTLRATLRTVDSPPPDAYLTSPGDFLGAYDGVDIPPIPFFTEEEEDYFIEQYSIQGFQHTLQFYTHGNRHGSHEHSKNFDPTISQPALVILPTQDPVADWNLLSQILGSAEHVPKMATVEVDAAHWPQLEKPAEVNKALREWLDELDKAEAVRDEL</sequence>
<dbReference type="GO" id="GO:0016787">
    <property type="term" value="F:hydrolase activity"/>
    <property type="evidence" value="ECO:0007669"/>
    <property type="project" value="UniProtKB-KW"/>
</dbReference>
<name>A0A067MJ22_BOTB1</name>
<feature type="domain" description="AB hydrolase-1" evidence="4">
    <location>
        <begin position="64"/>
        <end position="340"/>
    </location>
</feature>
<keyword evidence="3" id="KW-0732">Signal</keyword>
<dbReference type="EMBL" id="KL198031">
    <property type="protein sequence ID" value="KDQ15549.1"/>
    <property type="molecule type" value="Genomic_DNA"/>
</dbReference>
<dbReference type="PRINTS" id="PR00412">
    <property type="entry name" value="EPOXHYDRLASE"/>
</dbReference>
<evidence type="ECO:0000256" key="2">
    <source>
        <dbReference type="ARBA" id="ARBA00038334"/>
    </source>
</evidence>
<feature type="signal peptide" evidence="3">
    <location>
        <begin position="1"/>
        <end position="20"/>
    </location>
</feature>
<comment type="similarity">
    <text evidence="2">Belongs to the AB hydrolase superfamily. Epoxide hydrolase family.</text>
</comment>
<feature type="chain" id="PRO_5001644728" description="AB hydrolase-1 domain-containing protein" evidence="3">
    <location>
        <begin position="21"/>
        <end position="364"/>
    </location>
</feature>